<evidence type="ECO:0000313" key="4">
    <source>
        <dbReference type="Proteomes" id="UP000681425"/>
    </source>
</evidence>
<dbReference type="Gene3D" id="3.30.420.280">
    <property type="match status" value="1"/>
</dbReference>
<dbReference type="Pfam" id="PF17289">
    <property type="entry name" value="Terminase_6C"/>
    <property type="match status" value="1"/>
</dbReference>
<keyword evidence="1" id="KW-1188">Viral release from host cell</keyword>
<accession>A0A975PZU2</accession>
<keyword evidence="4" id="KW-1185">Reference proteome</keyword>
<evidence type="ECO:0000313" key="3">
    <source>
        <dbReference type="EMBL" id="QUT04046.1"/>
    </source>
</evidence>
<reference evidence="3" key="1">
    <citation type="submission" date="2021-04" db="EMBL/GenBank/DDBJ databases">
        <title>Isolation of p-tert-butylphenol degrading bacteria Sphingobium phenoxybenzoativorans Tas13 from active sludge.</title>
        <authorList>
            <person name="Li Y."/>
        </authorList>
    </citation>
    <scope>NUCLEOTIDE SEQUENCE</scope>
    <source>
        <strain evidence="3">Tas13</strain>
    </source>
</reference>
<organism evidence="3 4">
    <name type="scientific">Sphingobium phenoxybenzoativorans</name>
    <dbReference type="NCBI Taxonomy" id="1592790"/>
    <lineage>
        <taxon>Bacteria</taxon>
        <taxon>Pseudomonadati</taxon>
        <taxon>Pseudomonadota</taxon>
        <taxon>Alphaproteobacteria</taxon>
        <taxon>Sphingomonadales</taxon>
        <taxon>Sphingomonadaceae</taxon>
        <taxon>Sphingobium</taxon>
    </lineage>
</organism>
<evidence type="ECO:0000259" key="2">
    <source>
        <dbReference type="Pfam" id="PF17289"/>
    </source>
</evidence>
<protein>
    <recommendedName>
        <fullName evidence="2">Terminase large subunit gp17-like C-terminal domain-containing protein</fullName>
    </recommendedName>
</protein>
<feature type="domain" description="Terminase large subunit gp17-like C-terminal" evidence="2">
    <location>
        <begin position="85"/>
        <end position="219"/>
    </location>
</feature>
<name>A0A975PZU2_9SPHN</name>
<dbReference type="EMBL" id="CP073910">
    <property type="protein sequence ID" value="QUT04046.1"/>
    <property type="molecule type" value="Genomic_DNA"/>
</dbReference>
<dbReference type="InterPro" id="IPR035421">
    <property type="entry name" value="Terminase_6C"/>
</dbReference>
<dbReference type="Proteomes" id="UP000681425">
    <property type="component" value="Chromosome"/>
</dbReference>
<gene>
    <name evidence="3" type="ORF">KFK14_12905</name>
</gene>
<dbReference type="AlphaFoldDB" id="A0A975PZU2"/>
<dbReference type="KEGG" id="spph:KFK14_12905"/>
<sequence length="247" mass="27327">MPAVSESKYLVTAGWEHVPHLDEAWKKKTLAAYPPHMRKARTEGVPSLGVGAIYPVEPETFTVEPFAIPPHWRRAYGLDVGWNRTAAIWGALDPDADVLYLNAEHYRGQAEPSIHAAAIKARGDWIPGAIDPAANGRSQIDGQQLFSLYVDLGLLITNADNSVEAGIYAVWERLSTGRLKVFSTLTNWLSEYQDYHRDENGKIAKDDDHAMDATRYLVMTGLKRAIAKPVQQMNGGARTIADRVGGY</sequence>
<proteinExistence type="predicted"/>
<evidence type="ECO:0000256" key="1">
    <source>
        <dbReference type="ARBA" id="ARBA00022612"/>
    </source>
</evidence>
<dbReference type="RefSeq" id="WP_212607941.1">
    <property type="nucleotide sequence ID" value="NZ_CP073910.1"/>
</dbReference>